<evidence type="ECO:0000313" key="7">
    <source>
        <dbReference type="Proteomes" id="UP000199352"/>
    </source>
</evidence>
<gene>
    <name evidence="6" type="ORF">SAMN05216188_102765</name>
</gene>
<keyword evidence="7" id="KW-1185">Reference proteome</keyword>
<dbReference type="Gene3D" id="3.40.30.120">
    <property type="match status" value="1"/>
</dbReference>
<proteinExistence type="predicted"/>
<dbReference type="SUPFAM" id="SSF51905">
    <property type="entry name" value="FAD/NAD(P)-binding domain"/>
    <property type="match status" value="1"/>
</dbReference>
<keyword evidence="2" id="KW-0285">Flavoprotein</keyword>
<dbReference type="Pfam" id="PF21274">
    <property type="entry name" value="Rng_hyd_C"/>
    <property type="match status" value="1"/>
</dbReference>
<feature type="region of interest" description="Disordered" evidence="4">
    <location>
        <begin position="90"/>
        <end position="110"/>
    </location>
</feature>
<dbReference type="EMBL" id="FOFR01000002">
    <property type="protein sequence ID" value="SEQ32369.1"/>
    <property type="molecule type" value="Genomic_DNA"/>
</dbReference>
<dbReference type="Proteomes" id="UP000199352">
    <property type="component" value="Unassembled WGS sequence"/>
</dbReference>
<comment type="cofactor">
    <cofactor evidence="1">
        <name>FAD</name>
        <dbReference type="ChEBI" id="CHEBI:57692"/>
    </cofactor>
</comment>
<accession>A0A1H9F3D5</accession>
<evidence type="ECO:0000313" key="6">
    <source>
        <dbReference type="EMBL" id="SEQ32369.1"/>
    </source>
</evidence>
<evidence type="ECO:0000256" key="4">
    <source>
        <dbReference type="SAM" id="MobiDB-lite"/>
    </source>
</evidence>
<protein>
    <submittedName>
        <fullName evidence="6">2-polyprenyl-6-methoxyphenol hydroxylase</fullName>
    </submittedName>
</protein>
<reference evidence="7" key="1">
    <citation type="submission" date="2016-10" db="EMBL/GenBank/DDBJ databases">
        <authorList>
            <person name="Varghese N."/>
            <person name="Submissions S."/>
        </authorList>
    </citation>
    <scope>NUCLEOTIDE SEQUENCE [LARGE SCALE GENOMIC DNA]</scope>
    <source>
        <strain evidence="7">CGMCC 4.3525</strain>
    </source>
</reference>
<dbReference type="Gene3D" id="3.30.9.10">
    <property type="entry name" value="D-Amino Acid Oxidase, subunit A, domain 2"/>
    <property type="match status" value="1"/>
</dbReference>
<evidence type="ECO:0000256" key="3">
    <source>
        <dbReference type="ARBA" id="ARBA00022827"/>
    </source>
</evidence>
<dbReference type="STRING" id="402600.SAMN05216188_102765"/>
<feature type="domain" description="FAD-binding" evidence="5">
    <location>
        <begin position="2"/>
        <end position="347"/>
    </location>
</feature>
<organism evidence="6 7">
    <name type="scientific">Lentzea xinjiangensis</name>
    <dbReference type="NCBI Taxonomy" id="402600"/>
    <lineage>
        <taxon>Bacteria</taxon>
        <taxon>Bacillati</taxon>
        <taxon>Actinomycetota</taxon>
        <taxon>Actinomycetes</taxon>
        <taxon>Pseudonocardiales</taxon>
        <taxon>Pseudonocardiaceae</taxon>
        <taxon>Lentzea</taxon>
    </lineage>
</organism>
<dbReference type="InterPro" id="IPR036188">
    <property type="entry name" value="FAD/NAD-bd_sf"/>
</dbReference>
<evidence type="ECO:0000259" key="5">
    <source>
        <dbReference type="Pfam" id="PF01494"/>
    </source>
</evidence>
<dbReference type="GO" id="GO:0016709">
    <property type="term" value="F:oxidoreductase activity, acting on paired donors, with incorporation or reduction of molecular oxygen, NAD(P)H as one donor, and incorporation of one atom of oxygen"/>
    <property type="evidence" value="ECO:0007669"/>
    <property type="project" value="UniProtKB-ARBA"/>
</dbReference>
<name>A0A1H9F3D5_9PSEU</name>
<dbReference type="GO" id="GO:0071949">
    <property type="term" value="F:FAD binding"/>
    <property type="evidence" value="ECO:0007669"/>
    <property type="project" value="InterPro"/>
</dbReference>
<dbReference type="PANTHER" id="PTHR43004">
    <property type="entry name" value="TRK SYSTEM POTASSIUM UPTAKE PROTEIN"/>
    <property type="match status" value="1"/>
</dbReference>
<dbReference type="PRINTS" id="PR00420">
    <property type="entry name" value="RNGMNOXGNASE"/>
</dbReference>
<evidence type="ECO:0000256" key="2">
    <source>
        <dbReference type="ARBA" id="ARBA00022630"/>
    </source>
</evidence>
<dbReference type="InterPro" id="IPR050641">
    <property type="entry name" value="RIFMO-like"/>
</dbReference>
<dbReference type="RefSeq" id="WP_245777647.1">
    <property type="nucleotide sequence ID" value="NZ_FOFR01000002.1"/>
</dbReference>
<dbReference type="InterPro" id="IPR002938">
    <property type="entry name" value="FAD-bd"/>
</dbReference>
<dbReference type="Pfam" id="PF01494">
    <property type="entry name" value="FAD_binding_3"/>
    <property type="match status" value="1"/>
</dbReference>
<sequence length="504" mass="55072">MKTDVLVVGGGLAGTSAALFLAWHGVRVTLVEKHPGSSPHPRAVGFTARTGEMLRAAGIEDELPPSRMAKGFGIRRVRVESLAGKRFEETFWSPPAEQSPNGRTQAGGAQVEYSPSTGIGVAQDRMEPLLRDKARELGADIRMSTRMLEFSQDDAGVTAVVRGDGEPYEIRADYLVAADGHRSPVREALGITRGGRGYLHTSRSVLFRAPLDEYLRDGIGQFIVDGVGFLTTYGDGRWVLMLDDREYSEPELRQQIFRAIGRDDLDVEIITTGRWTISAAVADRFSRGRVFLAGDAAHTLPPSRGGFGANVGIEDAHNLAWKLAAVLNGESRPSLLDTYDAERRPVALLCHQQIFARDDGHNRDGEREDAPLLDNDAMHFGILYRSDAVLGAGPELPAAQRPEQWNGQPGTRAPHVWLAPGKSTLDLFGRGWVLVADHPQWEEASAELGIRCERLERLEPFGLSAKGASLVRPDGYIAWRAEDLPDDPADALKTAFRRSSAGTR</sequence>
<dbReference type="Gene3D" id="3.50.50.60">
    <property type="entry name" value="FAD/NAD(P)-binding domain"/>
    <property type="match status" value="1"/>
</dbReference>
<dbReference type="PANTHER" id="PTHR43004:SF19">
    <property type="entry name" value="BINDING MONOOXYGENASE, PUTATIVE (JCVI)-RELATED"/>
    <property type="match status" value="1"/>
</dbReference>
<evidence type="ECO:0000256" key="1">
    <source>
        <dbReference type="ARBA" id="ARBA00001974"/>
    </source>
</evidence>
<keyword evidence="3" id="KW-0274">FAD</keyword>
<dbReference type="AlphaFoldDB" id="A0A1H9F3D5"/>